<evidence type="ECO:0000259" key="1">
    <source>
        <dbReference type="PROSITE" id="PS50943"/>
    </source>
</evidence>
<organism evidence="2 3">
    <name type="scientific">Streptosporangium saharense</name>
    <dbReference type="NCBI Taxonomy" id="1706840"/>
    <lineage>
        <taxon>Bacteria</taxon>
        <taxon>Bacillati</taxon>
        <taxon>Actinomycetota</taxon>
        <taxon>Actinomycetes</taxon>
        <taxon>Streptosporangiales</taxon>
        <taxon>Streptosporangiaceae</taxon>
        <taxon>Streptosporangium</taxon>
    </lineage>
</organism>
<dbReference type="Pfam" id="PF13560">
    <property type="entry name" value="HTH_31"/>
    <property type="match status" value="1"/>
</dbReference>
<dbReference type="EMBL" id="JACHJP010000001">
    <property type="protein sequence ID" value="MBB4914214.1"/>
    <property type="molecule type" value="Genomic_DNA"/>
</dbReference>
<gene>
    <name evidence="2" type="ORF">FHS44_001286</name>
</gene>
<dbReference type="Pfam" id="PF19054">
    <property type="entry name" value="DUF5753"/>
    <property type="match status" value="1"/>
</dbReference>
<dbReference type="Proteomes" id="UP000552644">
    <property type="component" value="Unassembled WGS sequence"/>
</dbReference>
<accession>A0A7W7QIK3</accession>
<dbReference type="SUPFAM" id="SSF47413">
    <property type="entry name" value="lambda repressor-like DNA-binding domains"/>
    <property type="match status" value="1"/>
</dbReference>
<evidence type="ECO:0000313" key="2">
    <source>
        <dbReference type="EMBL" id="MBB4914214.1"/>
    </source>
</evidence>
<comment type="caution">
    <text evidence="2">The sequence shown here is derived from an EMBL/GenBank/DDBJ whole genome shotgun (WGS) entry which is preliminary data.</text>
</comment>
<dbReference type="SMART" id="SM00530">
    <property type="entry name" value="HTH_XRE"/>
    <property type="match status" value="1"/>
</dbReference>
<dbReference type="AlphaFoldDB" id="A0A7W7QIK3"/>
<proteinExistence type="predicted"/>
<sequence length="275" mass="30972">MPPSRELDSRSGPLAFFAAELRRLRDQAGWTQEQLAEAISSSVSLVGMVETAKRNPSRDFIERCDRMLNTEGTLMRIWPILSQAAYPAWFRPWVEIERRAHVLKNWQPLVFPGMLQTPDYARALLKGRRTLTEERIEELVAARIERQGLLHGANPPLLWVVLDESMLYRRIGSPEIMRGQIAAVIAAMENRHISIQVMPGDVSVTAGLSGAFVIAGIEGSTDTAYVECAIEGRVTDHPRDVAEVSRRYEELRTEAMSPAASIELMTKVMETWKQT</sequence>
<dbReference type="InterPro" id="IPR043917">
    <property type="entry name" value="DUF5753"/>
</dbReference>
<dbReference type="GO" id="GO:0003677">
    <property type="term" value="F:DNA binding"/>
    <property type="evidence" value="ECO:0007669"/>
    <property type="project" value="InterPro"/>
</dbReference>
<reference evidence="2 3" key="1">
    <citation type="submission" date="2020-08" db="EMBL/GenBank/DDBJ databases">
        <title>Genomic Encyclopedia of Type Strains, Phase III (KMG-III): the genomes of soil and plant-associated and newly described type strains.</title>
        <authorList>
            <person name="Whitman W."/>
        </authorList>
    </citation>
    <scope>NUCLEOTIDE SEQUENCE [LARGE SCALE GENOMIC DNA]</scope>
    <source>
        <strain evidence="2 3">CECT 8840</strain>
    </source>
</reference>
<dbReference type="RefSeq" id="WP_184712899.1">
    <property type="nucleotide sequence ID" value="NZ_JACHJP010000001.1"/>
</dbReference>
<keyword evidence="3" id="KW-1185">Reference proteome</keyword>
<dbReference type="InterPro" id="IPR010982">
    <property type="entry name" value="Lambda_DNA-bd_dom_sf"/>
</dbReference>
<dbReference type="Gene3D" id="1.10.260.40">
    <property type="entry name" value="lambda repressor-like DNA-binding domains"/>
    <property type="match status" value="1"/>
</dbReference>
<protein>
    <submittedName>
        <fullName evidence="2">Transcriptional regulator with XRE-family HTH domain</fullName>
    </submittedName>
</protein>
<dbReference type="PROSITE" id="PS50943">
    <property type="entry name" value="HTH_CROC1"/>
    <property type="match status" value="1"/>
</dbReference>
<dbReference type="InterPro" id="IPR001387">
    <property type="entry name" value="Cro/C1-type_HTH"/>
</dbReference>
<evidence type="ECO:0000313" key="3">
    <source>
        <dbReference type="Proteomes" id="UP000552644"/>
    </source>
</evidence>
<name>A0A7W7QIK3_9ACTN</name>
<dbReference type="CDD" id="cd00093">
    <property type="entry name" value="HTH_XRE"/>
    <property type="match status" value="1"/>
</dbReference>
<feature type="domain" description="HTH cro/C1-type" evidence="1">
    <location>
        <begin position="21"/>
        <end position="74"/>
    </location>
</feature>